<dbReference type="NCBIfam" id="NF005677">
    <property type="entry name" value="PRK07471.1"/>
    <property type="match status" value="1"/>
</dbReference>
<name>A0ABU7TAV2_9HYPH</name>
<keyword evidence="3" id="KW-1185">Reference proteome</keyword>
<reference evidence="2 3" key="1">
    <citation type="journal article" date="2012" name="Genet. Mol. Biol.">
        <title>Analysis of 16S rRNA and mxaF genes revealing insights into Methylobacterium niche-specific plant association.</title>
        <authorList>
            <person name="Dourado M.N."/>
            <person name="Andreote F.D."/>
            <person name="Dini-Andreote F."/>
            <person name="Conti R."/>
            <person name="Araujo J.M."/>
            <person name="Araujo W.L."/>
        </authorList>
    </citation>
    <scope>NUCLEOTIDE SEQUENCE [LARGE SCALE GENOMIC DNA]</scope>
    <source>
        <strain evidence="2 3">SR1.6/4</strain>
    </source>
</reference>
<organism evidence="2 3">
    <name type="scientific">Methylobacterium radiotolerans</name>
    <dbReference type="NCBI Taxonomy" id="31998"/>
    <lineage>
        <taxon>Bacteria</taxon>
        <taxon>Pseudomonadati</taxon>
        <taxon>Pseudomonadota</taxon>
        <taxon>Alphaproteobacteria</taxon>
        <taxon>Hyphomicrobiales</taxon>
        <taxon>Methylobacteriaceae</taxon>
        <taxon>Methylobacterium</taxon>
    </lineage>
</organism>
<dbReference type="SUPFAM" id="SSF52540">
    <property type="entry name" value="P-loop containing nucleoside triphosphate hydrolases"/>
    <property type="match status" value="1"/>
</dbReference>
<evidence type="ECO:0000313" key="3">
    <source>
        <dbReference type="Proteomes" id="UP001349262"/>
    </source>
</evidence>
<gene>
    <name evidence="2" type="ORF">MRSR164_11790</name>
</gene>
<dbReference type="Gene3D" id="3.40.50.300">
    <property type="entry name" value="P-loop containing nucleotide triphosphate hydrolases"/>
    <property type="match status" value="1"/>
</dbReference>
<evidence type="ECO:0000256" key="1">
    <source>
        <dbReference type="SAM" id="MobiDB-lite"/>
    </source>
</evidence>
<dbReference type="Pfam" id="PF13177">
    <property type="entry name" value="DNA_pol3_delta2"/>
    <property type="match status" value="1"/>
</dbReference>
<proteinExistence type="predicted"/>
<feature type="region of interest" description="Disordered" evidence="1">
    <location>
        <begin position="1"/>
        <end position="27"/>
    </location>
</feature>
<dbReference type="EMBL" id="MLBY01000004">
    <property type="protein sequence ID" value="MEE7457439.1"/>
    <property type="molecule type" value="Genomic_DNA"/>
</dbReference>
<sequence>MRPDSARAAREAARTEAEAGDLAHVPRPREQTRLFGHAHAEAAFAGALAAGRLHHAWLIGGPPGIGKATLAYRVARRLVADPRTLPFPGTLDVPEDHAAARQVTALSHPNLIALRRVQAPGAKTLPTRISVDAARAALALFGTTAGGEGGWRVCIVDSAEDLNANSANALLKMIEEPPPRAIFLIVSHAPGRLLPTIRSRCRALALRALPEADVRAVIEGFPPPFPPPDEAALARAVALSEGSVARAVALLDPATAAIEAEVSALLAGLPEPDGRRVLKLAETLAGRDAEPLLATVLDAIQRHVAAEIDRRQSEGPARLLGLVEAAERIATAAREAAVYNLDRRPLILMAFRELSEVTAGPTRS</sequence>
<comment type="caution">
    <text evidence="2">The sequence shown here is derived from an EMBL/GenBank/DDBJ whole genome shotgun (WGS) entry which is preliminary data.</text>
</comment>
<accession>A0ABU7TAV2</accession>
<protein>
    <submittedName>
        <fullName evidence="2">XRE family transcriptional regulator</fullName>
    </submittedName>
</protein>
<dbReference type="PANTHER" id="PTHR11669">
    <property type="entry name" value="REPLICATION FACTOR C / DNA POLYMERASE III GAMMA-TAU SUBUNIT"/>
    <property type="match status" value="1"/>
</dbReference>
<dbReference type="Proteomes" id="UP001349262">
    <property type="component" value="Unassembled WGS sequence"/>
</dbReference>
<evidence type="ECO:0000313" key="2">
    <source>
        <dbReference type="EMBL" id="MEE7457439.1"/>
    </source>
</evidence>
<feature type="compositionally biased region" description="Basic and acidic residues" evidence="1">
    <location>
        <begin position="1"/>
        <end position="17"/>
    </location>
</feature>
<dbReference type="InterPro" id="IPR050238">
    <property type="entry name" value="DNA_Rep/Repair_Clamp_Loader"/>
</dbReference>
<dbReference type="InterPro" id="IPR027417">
    <property type="entry name" value="P-loop_NTPase"/>
</dbReference>
<dbReference type="PANTHER" id="PTHR11669:SF8">
    <property type="entry name" value="DNA POLYMERASE III SUBUNIT DELTA"/>
    <property type="match status" value="1"/>
</dbReference>